<dbReference type="Proteomes" id="UP000268014">
    <property type="component" value="Unassembled WGS sequence"/>
</dbReference>
<dbReference type="WBParaSite" id="HPLM_0001478501-mRNA-1">
    <property type="protein sequence ID" value="HPLM_0001478501-mRNA-1"/>
    <property type="gene ID" value="HPLM_0001478501"/>
</dbReference>
<organism evidence="3">
    <name type="scientific">Haemonchus placei</name>
    <name type="common">Barber's pole worm</name>
    <dbReference type="NCBI Taxonomy" id="6290"/>
    <lineage>
        <taxon>Eukaryota</taxon>
        <taxon>Metazoa</taxon>
        <taxon>Ecdysozoa</taxon>
        <taxon>Nematoda</taxon>
        <taxon>Chromadorea</taxon>
        <taxon>Rhabditida</taxon>
        <taxon>Rhabditina</taxon>
        <taxon>Rhabditomorpha</taxon>
        <taxon>Strongyloidea</taxon>
        <taxon>Trichostrongylidae</taxon>
        <taxon>Haemonchus</taxon>
    </lineage>
</organism>
<dbReference type="EMBL" id="UZAF01018700">
    <property type="protein sequence ID" value="VDO54109.1"/>
    <property type="molecule type" value="Genomic_DNA"/>
</dbReference>
<name>A0A0N4WT81_HAEPC</name>
<sequence length="75" mass="8854">MDHFPKRVIEFEKARSRLIELLEKERCIRVRTSEQFKMLGKKDVASANICEIMAGEGFTIPREFRVLIFIDWAIP</sequence>
<protein>
    <submittedName>
        <fullName evidence="3">Protein-L-isoaspartate(D-aspartate) O-methyltransferase</fullName>
    </submittedName>
</protein>
<dbReference type="AlphaFoldDB" id="A0A0N4WT81"/>
<evidence type="ECO:0000313" key="1">
    <source>
        <dbReference type="EMBL" id="VDO54109.1"/>
    </source>
</evidence>
<evidence type="ECO:0000313" key="3">
    <source>
        <dbReference type="WBParaSite" id="HPLM_0001478501-mRNA-1"/>
    </source>
</evidence>
<dbReference type="OrthoDB" id="5984255at2759"/>
<keyword evidence="2" id="KW-1185">Reference proteome</keyword>
<gene>
    <name evidence="1" type="ORF">HPLM_LOCUS14777</name>
</gene>
<evidence type="ECO:0000313" key="2">
    <source>
        <dbReference type="Proteomes" id="UP000268014"/>
    </source>
</evidence>
<proteinExistence type="predicted"/>
<reference evidence="3" key="1">
    <citation type="submission" date="2017-02" db="UniProtKB">
        <authorList>
            <consortium name="WormBaseParasite"/>
        </authorList>
    </citation>
    <scope>IDENTIFICATION</scope>
</reference>
<reference evidence="1 2" key="2">
    <citation type="submission" date="2018-11" db="EMBL/GenBank/DDBJ databases">
        <authorList>
            <consortium name="Pathogen Informatics"/>
        </authorList>
    </citation>
    <scope>NUCLEOTIDE SEQUENCE [LARGE SCALE GENOMIC DNA]</scope>
    <source>
        <strain evidence="1 2">MHpl1</strain>
    </source>
</reference>
<accession>A0A0N4WT81</accession>